<accession>A0A4P9XZV2</accession>
<sequence>MTWSCLPEEGYDSAPLVTHGLALYLAIIIPWVALILALTGLLFRHRSHPFIFHRLPATSLLVIPSMLFLPAWMLYRPLLGGAPGCLWDIWSCALLLTPLFLLPVSRFLHVIFMLRLNRTLFSLIQPSMELGVQKDALISHITSTFQDWEVPLTPWILHDTPLSGTITPPKLSTVSLPGTMEEKPSDLSLILDDPMDQIALHESAPGLETREEPRQKPWWFRHRRSLQGGGPTLLVLVLIFSLILSFTTLSIFPHSPYPSGREYVQGQCLADWTSWPVFIPLTALKVGLYPIILLLNSQDQDAYSIRRDLTLHVLVDAPVSILLLTVWLPWMSQGARTSLFLSYAIITSLLSLLIVHLIPLLERWISERRSGHLDFIMTLQDVLNDPGLSEALVHFSTQDFTIEQVLFYQRPRRLTHSFEGMSTSIHSVYALSRVTPSSHHIKACAMELQAIYETYLLPGSPFEIPQAASFYQGIRDFLASGECHPRVLEEVQNQIEKTMLQHTYPHFYSIVMARGMGVRK</sequence>
<dbReference type="Gene3D" id="1.10.167.10">
    <property type="entry name" value="Regulator of G-protein Signalling 4, domain 2"/>
    <property type="match status" value="1"/>
</dbReference>
<dbReference type="Pfam" id="PF00615">
    <property type="entry name" value="RGS"/>
    <property type="match status" value="1"/>
</dbReference>
<dbReference type="PROSITE" id="PS50132">
    <property type="entry name" value="RGS"/>
    <property type="match status" value="1"/>
</dbReference>
<feature type="transmembrane region" description="Helical" evidence="1">
    <location>
        <begin position="272"/>
        <end position="297"/>
    </location>
</feature>
<dbReference type="SUPFAM" id="SSF48097">
    <property type="entry name" value="Regulator of G-protein signaling, RGS"/>
    <property type="match status" value="1"/>
</dbReference>
<keyword evidence="1" id="KW-0812">Transmembrane</keyword>
<organism evidence="3 4">
    <name type="scientific">Piptocephalis cylindrospora</name>
    <dbReference type="NCBI Taxonomy" id="1907219"/>
    <lineage>
        <taxon>Eukaryota</taxon>
        <taxon>Fungi</taxon>
        <taxon>Fungi incertae sedis</taxon>
        <taxon>Zoopagomycota</taxon>
        <taxon>Zoopagomycotina</taxon>
        <taxon>Zoopagomycetes</taxon>
        <taxon>Zoopagales</taxon>
        <taxon>Piptocephalidaceae</taxon>
        <taxon>Piptocephalis</taxon>
    </lineage>
</organism>
<keyword evidence="1" id="KW-0472">Membrane</keyword>
<feature type="transmembrane region" description="Helical" evidence="1">
    <location>
        <begin position="55"/>
        <end position="75"/>
    </location>
</feature>
<proteinExistence type="predicted"/>
<dbReference type="Proteomes" id="UP000267251">
    <property type="component" value="Unassembled WGS sequence"/>
</dbReference>
<feature type="transmembrane region" description="Helical" evidence="1">
    <location>
        <begin position="21"/>
        <end position="43"/>
    </location>
</feature>
<reference evidence="4" key="1">
    <citation type="journal article" date="2018" name="Nat. Microbiol.">
        <title>Leveraging single-cell genomics to expand the fungal tree of life.</title>
        <authorList>
            <person name="Ahrendt S.R."/>
            <person name="Quandt C.A."/>
            <person name="Ciobanu D."/>
            <person name="Clum A."/>
            <person name="Salamov A."/>
            <person name="Andreopoulos B."/>
            <person name="Cheng J.F."/>
            <person name="Woyke T."/>
            <person name="Pelin A."/>
            <person name="Henrissat B."/>
            <person name="Reynolds N.K."/>
            <person name="Benny G.L."/>
            <person name="Smith M.E."/>
            <person name="James T.Y."/>
            <person name="Grigoriev I.V."/>
        </authorList>
    </citation>
    <scope>NUCLEOTIDE SEQUENCE [LARGE SCALE GENOMIC DNA]</scope>
</reference>
<feature type="domain" description="RGS" evidence="2">
    <location>
        <begin position="378"/>
        <end position="507"/>
    </location>
</feature>
<feature type="transmembrane region" description="Helical" evidence="1">
    <location>
        <begin position="309"/>
        <end position="328"/>
    </location>
</feature>
<feature type="transmembrane region" description="Helical" evidence="1">
    <location>
        <begin position="87"/>
        <end position="108"/>
    </location>
</feature>
<dbReference type="InterPro" id="IPR036305">
    <property type="entry name" value="RGS_sf"/>
</dbReference>
<feature type="transmembrane region" description="Helical" evidence="1">
    <location>
        <begin position="340"/>
        <end position="361"/>
    </location>
</feature>
<evidence type="ECO:0000256" key="1">
    <source>
        <dbReference type="SAM" id="Phobius"/>
    </source>
</evidence>
<evidence type="ECO:0000313" key="3">
    <source>
        <dbReference type="EMBL" id="RKP11924.1"/>
    </source>
</evidence>
<name>A0A4P9XZV2_9FUNG</name>
<dbReference type="EMBL" id="KZ988576">
    <property type="protein sequence ID" value="RKP11924.1"/>
    <property type="molecule type" value="Genomic_DNA"/>
</dbReference>
<keyword evidence="4" id="KW-1185">Reference proteome</keyword>
<protein>
    <recommendedName>
        <fullName evidence="2">RGS domain-containing protein</fullName>
    </recommendedName>
</protein>
<dbReference type="InterPro" id="IPR016137">
    <property type="entry name" value="RGS"/>
</dbReference>
<dbReference type="InterPro" id="IPR044926">
    <property type="entry name" value="RGS_subdomain_2"/>
</dbReference>
<dbReference type="AlphaFoldDB" id="A0A4P9XZV2"/>
<feature type="transmembrane region" description="Helical" evidence="1">
    <location>
        <begin position="233"/>
        <end position="252"/>
    </location>
</feature>
<evidence type="ECO:0000313" key="4">
    <source>
        <dbReference type="Proteomes" id="UP000267251"/>
    </source>
</evidence>
<evidence type="ECO:0000259" key="2">
    <source>
        <dbReference type="PROSITE" id="PS50132"/>
    </source>
</evidence>
<keyword evidence="1" id="KW-1133">Transmembrane helix</keyword>
<dbReference type="OrthoDB" id="196547at2759"/>
<gene>
    <name evidence="3" type="ORF">BJ684DRAFT_17536</name>
</gene>